<evidence type="ECO:0000313" key="5">
    <source>
        <dbReference type="Proteomes" id="UP000825729"/>
    </source>
</evidence>
<dbReference type="InterPro" id="IPR012870">
    <property type="entry name" value="DUF1666"/>
</dbReference>
<dbReference type="Proteomes" id="UP000825729">
    <property type="component" value="Unassembled WGS sequence"/>
</dbReference>
<evidence type="ECO:0000259" key="3">
    <source>
        <dbReference type="Pfam" id="PF11708"/>
    </source>
</evidence>
<sequence>MDFLKLKRFRKPHVLNAEKDPEDSANKAKSEESVNVNADAVPKDANAPDSTGDMEEDDDDFITNEVKRRLKELRRNTFMVLIPEESYPEEDSSSSECRESETEEGYPWSSFNAFYEKFGERMLFFDKVIAQKFHEAVPLNPSPRSASKKLASTLRNLSFKRREELQDDGEQLQQPQEPQDDPYQDLENAYVAQVCLAWEALHCQYLHLSDIISSEPENLTCYGYAAQQFQQFQVLLQRFIENEPFELGNRVENFAKTKTLLPKLLQVPSFQGLCRKESEEEDSDMPVPATEFCLVMQSAILTFHIFLKLDKKKQSNVLQLFGTNQVASPLQLLQSSLDKKEVKLKDMRRKKKGWKKKSWPPNLDEVELLFGLIDIKIVSRVLRMVKISKEQLLWKLKSSAIQETALPRSKYEEDVYINNHTSVWGSWWKDHQWGYKCCRQMIRNSYCTGSAGIEAAEAATDLMKSNLARKEAIEEIPAPSEEKRLATWGTDVPEDLVLDNNLLAEALKKEDERKREVKDERKRKYNVKWDDEVTAEDMEAFRMKRVHHDDPMKDFLH</sequence>
<proteinExistence type="predicted"/>
<dbReference type="PANTHER" id="PTHR46702:SF1">
    <property type="entry name" value="DUF1666 FAMILY PROTEIN (DUF1666)"/>
    <property type="match status" value="1"/>
</dbReference>
<dbReference type="PANTHER" id="PTHR46702">
    <property type="entry name" value="DNA LIGASE (DUF1666)-RELATED"/>
    <property type="match status" value="1"/>
</dbReference>
<feature type="compositionally biased region" description="Basic and acidic residues" evidence="2">
    <location>
        <begin position="16"/>
        <end position="32"/>
    </location>
</feature>
<keyword evidence="1" id="KW-0175">Coiled coil</keyword>
<comment type="caution">
    <text evidence="4">The sequence shown here is derived from an EMBL/GenBank/DDBJ whole genome shotgun (WGS) entry which is preliminary data.</text>
</comment>
<feature type="compositionally biased region" description="Acidic residues" evidence="2">
    <location>
        <begin position="52"/>
        <end position="61"/>
    </location>
</feature>
<dbReference type="AlphaFoldDB" id="A0AAV7EPT3"/>
<accession>A0AAV7EPT3</accession>
<dbReference type="EMBL" id="JAINDJ010000004">
    <property type="protein sequence ID" value="KAG9449268.1"/>
    <property type="molecule type" value="Genomic_DNA"/>
</dbReference>
<evidence type="ECO:0000256" key="1">
    <source>
        <dbReference type="SAM" id="Coils"/>
    </source>
</evidence>
<gene>
    <name evidence="4" type="ORF">H6P81_009233</name>
</gene>
<name>A0AAV7EPT3_ARIFI</name>
<dbReference type="Pfam" id="PF07891">
    <property type="entry name" value="DUF1666"/>
    <property type="match status" value="1"/>
</dbReference>
<evidence type="ECO:0000256" key="2">
    <source>
        <dbReference type="SAM" id="MobiDB-lite"/>
    </source>
</evidence>
<dbReference type="Pfam" id="PF11708">
    <property type="entry name" value="Slu7"/>
    <property type="match status" value="1"/>
</dbReference>
<keyword evidence="5" id="KW-1185">Reference proteome</keyword>
<organism evidence="4 5">
    <name type="scientific">Aristolochia fimbriata</name>
    <name type="common">White veined hardy Dutchman's pipe vine</name>
    <dbReference type="NCBI Taxonomy" id="158543"/>
    <lineage>
        <taxon>Eukaryota</taxon>
        <taxon>Viridiplantae</taxon>
        <taxon>Streptophyta</taxon>
        <taxon>Embryophyta</taxon>
        <taxon>Tracheophyta</taxon>
        <taxon>Spermatophyta</taxon>
        <taxon>Magnoliopsida</taxon>
        <taxon>Magnoliidae</taxon>
        <taxon>Piperales</taxon>
        <taxon>Aristolochiaceae</taxon>
        <taxon>Aristolochia</taxon>
    </lineage>
</organism>
<evidence type="ECO:0000313" key="4">
    <source>
        <dbReference type="EMBL" id="KAG9449268.1"/>
    </source>
</evidence>
<feature type="coiled-coil region" evidence="1">
    <location>
        <begin position="330"/>
        <end position="357"/>
    </location>
</feature>
<protein>
    <recommendedName>
        <fullName evidence="3">Pre-mRNA-splicing factor SLU7 domain-containing protein</fullName>
    </recommendedName>
</protein>
<dbReference type="InterPro" id="IPR021715">
    <property type="entry name" value="Slu7_dom"/>
</dbReference>
<feature type="region of interest" description="Disordered" evidence="2">
    <location>
        <begin position="12"/>
        <end position="61"/>
    </location>
</feature>
<reference evidence="4 5" key="1">
    <citation type="submission" date="2021-07" db="EMBL/GenBank/DDBJ databases">
        <title>The Aristolochia fimbriata genome: insights into angiosperm evolution, floral development and chemical biosynthesis.</title>
        <authorList>
            <person name="Jiao Y."/>
        </authorList>
    </citation>
    <scope>NUCLEOTIDE SEQUENCE [LARGE SCALE GENOMIC DNA]</scope>
    <source>
        <strain evidence="4">IBCAS-2021</strain>
        <tissue evidence="4">Leaf</tissue>
    </source>
</reference>
<feature type="domain" description="Pre-mRNA-splicing factor SLU7" evidence="3">
    <location>
        <begin position="402"/>
        <end position="426"/>
    </location>
</feature>